<keyword evidence="10" id="KW-0275">Fatty acid biosynthesis</keyword>
<dbReference type="InterPro" id="IPR015876">
    <property type="entry name" value="Acyl-CoA_DS"/>
</dbReference>
<dbReference type="PANTHER" id="PTHR11351">
    <property type="entry name" value="ACYL-COA DESATURASE"/>
    <property type="match status" value="1"/>
</dbReference>
<protein>
    <submittedName>
        <fullName evidence="12">Delta-9 desaturase</fullName>
    </submittedName>
</protein>
<keyword evidence="9 11" id="KW-0472">Membrane</keyword>
<dbReference type="EMBL" id="BSNJ01000007">
    <property type="protein sequence ID" value="GLQ21940.1"/>
    <property type="molecule type" value="Genomic_DNA"/>
</dbReference>
<comment type="caution">
    <text evidence="12">The sequence shown here is derived from an EMBL/GenBank/DDBJ whole genome shotgun (WGS) entry which is preliminary data.</text>
</comment>
<keyword evidence="6 11" id="KW-1133">Transmembrane helix</keyword>
<evidence type="ECO:0000256" key="2">
    <source>
        <dbReference type="ARBA" id="ARBA00008749"/>
    </source>
</evidence>
<keyword evidence="13" id="KW-1185">Reference proteome</keyword>
<evidence type="ECO:0000256" key="10">
    <source>
        <dbReference type="ARBA" id="ARBA00023160"/>
    </source>
</evidence>
<keyword evidence="4 11" id="KW-0812">Transmembrane</keyword>
<evidence type="ECO:0000313" key="13">
    <source>
        <dbReference type="Proteomes" id="UP001161390"/>
    </source>
</evidence>
<reference evidence="12" key="2">
    <citation type="submission" date="2023-01" db="EMBL/GenBank/DDBJ databases">
        <title>Draft genome sequence of Algimonas porphyrae strain NBRC 108216.</title>
        <authorList>
            <person name="Sun Q."/>
            <person name="Mori K."/>
        </authorList>
    </citation>
    <scope>NUCLEOTIDE SEQUENCE</scope>
    <source>
        <strain evidence="12">NBRC 108216</strain>
    </source>
</reference>
<evidence type="ECO:0000256" key="3">
    <source>
        <dbReference type="ARBA" id="ARBA00022516"/>
    </source>
</evidence>
<keyword evidence="8" id="KW-0443">Lipid metabolism</keyword>
<proteinExistence type="inferred from homology"/>
<evidence type="ECO:0000256" key="5">
    <source>
        <dbReference type="ARBA" id="ARBA00022832"/>
    </source>
</evidence>
<evidence type="ECO:0000256" key="1">
    <source>
        <dbReference type="ARBA" id="ARBA00004141"/>
    </source>
</evidence>
<keyword evidence="7" id="KW-0560">Oxidoreductase</keyword>
<sequence length="310" mass="34542">MRDIAARIVPTPGCDPVAGRVRWDPVKSLWWSGLTALWLIGGTIWFSWGAVAVFLASCFLILCGGHSIGMHRRLIHESFDCPPWLTVIGVWLGTLVGLGGPRTMIQTHDLRDWAQRQSDCHPYLRHGGAPAKDFWWQVHCSLTLDLPPGFQPSDLYSASCAMRWLQATAFLQQIPIALLLWIMGGPGFVAWAIGGRVSISIFGHWAVGWVAHNHGHRDFHNEGHCTQGHNVRGFGLITFGEAYHNNHHAFPESARLGLFPNQPDPGWWVLMMLQRIGLVWNVVEARVEVGHSLKLCRTPPATDVSIPRNG</sequence>
<evidence type="ECO:0000256" key="11">
    <source>
        <dbReference type="SAM" id="Phobius"/>
    </source>
</evidence>
<keyword evidence="3" id="KW-0444">Lipid biosynthesis</keyword>
<feature type="transmembrane region" description="Helical" evidence="11">
    <location>
        <begin position="36"/>
        <end position="63"/>
    </location>
</feature>
<organism evidence="12 13">
    <name type="scientific">Algimonas porphyrae</name>
    <dbReference type="NCBI Taxonomy" id="1128113"/>
    <lineage>
        <taxon>Bacteria</taxon>
        <taxon>Pseudomonadati</taxon>
        <taxon>Pseudomonadota</taxon>
        <taxon>Alphaproteobacteria</taxon>
        <taxon>Maricaulales</taxon>
        <taxon>Robiginitomaculaceae</taxon>
        <taxon>Algimonas</taxon>
    </lineage>
</organism>
<evidence type="ECO:0000313" key="12">
    <source>
        <dbReference type="EMBL" id="GLQ21940.1"/>
    </source>
</evidence>
<dbReference type="CDD" id="cd03505">
    <property type="entry name" value="Delta9-FADS-like"/>
    <property type="match status" value="1"/>
</dbReference>
<dbReference type="Proteomes" id="UP001161390">
    <property type="component" value="Unassembled WGS sequence"/>
</dbReference>
<name>A0ABQ5V4C9_9PROT</name>
<evidence type="ECO:0000256" key="9">
    <source>
        <dbReference type="ARBA" id="ARBA00023136"/>
    </source>
</evidence>
<reference evidence="12" key="1">
    <citation type="journal article" date="2014" name="Int. J. Syst. Evol. Microbiol.">
        <title>Complete genome of a new Firmicutes species belonging to the dominant human colonic microbiota ('Ruminococcus bicirculans') reveals two chromosomes and a selective capacity to utilize plant glucans.</title>
        <authorList>
            <consortium name="NISC Comparative Sequencing Program"/>
            <person name="Wegmann U."/>
            <person name="Louis P."/>
            <person name="Goesmann A."/>
            <person name="Henrissat B."/>
            <person name="Duncan S.H."/>
            <person name="Flint H.J."/>
        </authorList>
    </citation>
    <scope>NUCLEOTIDE SEQUENCE</scope>
    <source>
        <strain evidence="12">NBRC 108216</strain>
    </source>
</reference>
<dbReference type="PANTHER" id="PTHR11351:SF31">
    <property type="entry name" value="DESATURASE 1, ISOFORM A-RELATED"/>
    <property type="match status" value="1"/>
</dbReference>
<keyword evidence="5" id="KW-0276">Fatty acid metabolism</keyword>
<evidence type="ECO:0000256" key="6">
    <source>
        <dbReference type="ARBA" id="ARBA00022989"/>
    </source>
</evidence>
<evidence type="ECO:0000256" key="8">
    <source>
        <dbReference type="ARBA" id="ARBA00023098"/>
    </source>
</evidence>
<comment type="similarity">
    <text evidence="2">Belongs to the fatty acid desaturase type 2 family.</text>
</comment>
<evidence type="ECO:0000256" key="4">
    <source>
        <dbReference type="ARBA" id="ARBA00022692"/>
    </source>
</evidence>
<dbReference type="RefSeq" id="WP_284374030.1">
    <property type="nucleotide sequence ID" value="NZ_BSNJ01000007.1"/>
</dbReference>
<comment type="subcellular location">
    <subcellularLocation>
        <location evidence="1">Membrane</location>
        <topology evidence="1">Multi-pass membrane protein</topology>
    </subcellularLocation>
</comment>
<accession>A0ABQ5V4C9</accession>
<evidence type="ECO:0000256" key="7">
    <source>
        <dbReference type="ARBA" id="ARBA00023002"/>
    </source>
</evidence>
<gene>
    <name evidence="12" type="primary">desC3</name>
    <name evidence="12" type="ORF">GCM10007854_28950</name>
</gene>